<gene>
    <name evidence="2" type="ORF">RD2015_3943</name>
</gene>
<organism evidence="2 3">
    <name type="scientific">Roseateles depolymerans</name>
    <dbReference type="NCBI Taxonomy" id="76731"/>
    <lineage>
        <taxon>Bacteria</taxon>
        <taxon>Pseudomonadati</taxon>
        <taxon>Pseudomonadota</taxon>
        <taxon>Betaproteobacteria</taxon>
        <taxon>Burkholderiales</taxon>
        <taxon>Sphaerotilaceae</taxon>
        <taxon>Roseateles</taxon>
    </lineage>
</organism>
<dbReference type="AlphaFoldDB" id="A0A0U3MVK9"/>
<reference evidence="2 3" key="1">
    <citation type="submission" date="2015-12" db="EMBL/GenBank/DDBJ databases">
        <title>Complete genome of Roseateles depolymerans KCTC 42856.</title>
        <authorList>
            <person name="Kim K.M."/>
        </authorList>
    </citation>
    <scope>NUCLEOTIDE SEQUENCE [LARGE SCALE GENOMIC DNA]</scope>
    <source>
        <strain evidence="2 3">KCTC 42856</strain>
    </source>
</reference>
<feature type="compositionally biased region" description="Basic residues" evidence="1">
    <location>
        <begin position="20"/>
        <end position="31"/>
    </location>
</feature>
<feature type="compositionally biased region" description="Low complexity" evidence="1">
    <location>
        <begin position="35"/>
        <end position="50"/>
    </location>
</feature>
<dbReference type="KEGG" id="rdp:RD2015_3943"/>
<evidence type="ECO:0000256" key="1">
    <source>
        <dbReference type="SAM" id="MobiDB-lite"/>
    </source>
</evidence>
<feature type="region of interest" description="Disordered" evidence="1">
    <location>
        <begin position="1"/>
        <end position="174"/>
    </location>
</feature>
<proteinExistence type="predicted"/>
<evidence type="ECO:0000313" key="2">
    <source>
        <dbReference type="EMBL" id="ALV08394.1"/>
    </source>
</evidence>
<feature type="compositionally biased region" description="Polar residues" evidence="1">
    <location>
        <begin position="149"/>
        <end position="167"/>
    </location>
</feature>
<feature type="compositionally biased region" description="Low complexity" evidence="1">
    <location>
        <begin position="124"/>
        <end position="133"/>
    </location>
</feature>
<name>A0A0U3MVK9_9BURK</name>
<sequence length="220" mass="23261">MIGQASPPPRHRTVMNGTHTARHNNNKKRQTSKNTTPPRAARPQRTQAATLNAKTFFPDCSGACANSDGPGKSGATRADCAGWPARASPPRPHPFQTRSGPLGSIRSPRTILNGAQDPKAGSWPLTPSSSSLTPAPPPTSPVHCRRAPRTSSGISGWRSTLPDSQPGSAPATGGSCRIVSTCPVKTQRHLWRDAWSGPAGWSDARPSRASCRFCSAWTAC</sequence>
<dbReference type="EMBL" id="CP013729">
    <property type="protein sequence ID" value="ALV08394.1"/>
    <property type="molecule type" value="Genomic_DNA"/>
</dbReference>
<accession>A0A0U3MVK9</accession>
<dbReference type="Proteomes" id="UP000060699">
    <property type="component" value="Chromosome"/>
</dbReference>
<keyword evidence="3" id="KW-1185">Reference proteome</keyword>
<protein>
    <submittedName>
        <fullName evidence="2">Uncharacterized protein</fullName>
    </submittedName>
</protein>
<evidence type="ECO:0000313" key="3">
    <source>
        <dbReference type="Proteomes" id="UP000060699"/>
    </source>
</evidence>